<dbReference type="GO" id="GO:0000160">
    <property type="term" value="P:phosphorelay signal transduction system"/>
    <property type="evidence" value="ECO:0007669"/>
    <property type="project" value="InterPro"/>
</dbReference>
<evidence type="ECO:0000313" key="5">
    <source>
        <dbReference type="Proteomes" id="UP000215377"/>
    </source>
</evidence>
<dbReference type="PROSITE" id="PS50110">
    <property type="entry name" value="RESPONSE_REGULATORY"/>
    <property type="match status" value="1"/>
</dbReference>
<accession>A0A225NPH6</accession>
<dbReference type="Pfam" id="PF00072">
    <property type="entry name" value="Response_reg"/>
    <property type="match status" value="1"/>
</dbReference>
<dbReference type="Gene3D" id="3.40.50.2300">
    <property type="match status" value="1"/>
</dbReference>
<reference evidence="4 5" key="1">
    <citation type="submission" date="2013-04" db="EMBL/GenBank/DDBJ databases">
        <title>Oceanicola sp. 22II1-22F33 Genome Sequencing.</title>
        <authorList>
            <person name="Lai Q."/>
            <person name="Li G."/>
            <person name="Shao Z."/>
        </authorList>
    </citation>
    <scope>NUCLEOTIDE SEQUENCE [LARGE SCALE GENOMIC DNA]</scope>
    <source>
        <strain evidence="4 5">22II1-22F33</strain>
    </source>
</reference>
<organism evidence="4 5">
    <name type="scientific">Marinibacterium profundimaris</name>
    <dbReference type="NCBI Taxonomy" id="1679460"/>
    <lineage>
        <taxon>Bacteria</taxon>
        <taxon>Pseudomonadati</taxon>
        <taxon>Pseudomonadota</taxon>
        <taxon>Alphaproteobacteria</taxon>
        <taxon>Rhodobacterales</taxon>
        <taxon>Paracoccaceae</taxon>
        <taxon>Marinibacterium</taxon>
    </lineage>
</organism>
<evidence type="ECO:0000313" key="4">
    <source>
        <dbReference type="EMBL" id="OWU76159.1"/>
    </source>
</evidence>
<name>A0A225NPH6_9RHOB</name>
<comment type="caution">
    <text evidence="4">The sequence shown here is derived from an EMBL/GenBank/DDBJ whole genome shotgun (WGS) entry which is preliminary data.</text>
</comment>
<evidence type="ECO:0000256" key="2">
    <source>
        <dbReference type="PROSITE-ProRule" id="PRU00169"/>
    </source>
</evidence>
<dbReference type="Proteomes" id="UP000215377">
    <property type="component" value="Unassembled WGS sequence"/>
</dbReference>
<keyword evidence="5" id="KW-1185">Reference proteome</keyword>
<dbReference type="EMBL" id="AQQR01000002">
    <property type="protein sequence ID" value="OWU76159.1"/>
    <property type="molecule type" value="Genomic_DNA"/>
</dbReference>
<dbReference type="SMART" id="SM00448">
    <property type="entry name" value="REC"/>
    <property type="match status" value="1"/>
</dbReference>
<protein>
    <recommendedName>
        <fullName evidence="3">Response regulatory domain-containing protein</fullName>
    </recommendedName>
</protein>
<dbReference type="InterPro" id="IPR001789">
    <property type="entry name" value="Sig_transdc_resp-reg_receiver"/>
</dbReference>
<dbReference type="SUPFAM" id="SSF52172">
    <property type="entry name" value="CheY-like"/>
    <property type="match status" value="1"/>
</dbReference>
<evidence type="ECO:0000256" key="1">
    <source>
        <dbReference type="ARBA" id="ARBA00022553"/>
    </source>
</evidence>
<evidence type="ECO:0000259" key="3">
    <source>
        <dbReference type="PROSITE" id="PS50110"/>
    </source>
</evidence>
<feature type="modified residue" description="4-aspartylphosphate" evidence="2">
    <location>
        <position position="50"/>
    </location>
</feature>
<dbReference type="PANTHER" id="PTHR45339">
    <property type="entry name" value="HYBRID SIGNAL TRANSDUCTION HISTIDINE KINASE J"/>
    <property type="match status" value="1"/>
</dbReference>
<dbReference type="CDD" id="cd17546">
    <property type="entry name" value="REC_hyHK_CKI1_RcsC-like"/>
    <property type="match status" value="1"/>
</dbReference>
<proteinExistence type="predicted"/>
<sequence length="130" mass="14252">MDVLLVEDIEINRDLMVQILEGLCHLRVAVDGGQAMAAIDHRPPDVILLDLSLPVIDGWEIARRIAPEPWRGDVWVVALTAHAMSGDKEKALQAGCDDYMMKPVDDIALLRLLAGVAMQRKARDDGTADA</sequence>
<dbReference type="PANTHER" id="PTHR45339:SF5">
    <property type="entry name" value="HISTIDINE KINASE"/>
    <property type="match status" value="1"/>
</dbReference>
<feature type="domain" description="Response regulatory" evidence="3">
    <location>
        <begin position="2"/>
        <end position="117"/>
    </location>
</feature>
<gene>
    <name evidence="4" type="ORF">ATO3_06840</name>
</gene>
<dbReference type="InterPro" id="IPR011006">
    <property type="entry name" value="CheY-like_superfamily"/>
</dbReference>
<dbReference type="AlphaFoldDB" id="A0A225NPH6"/>
<keyword evidence="1 2" id="KW-0597">Phosphoprotein</keyword>